<name>A0ABU6WSY4_9FABA</name>
<dbReference type="EMBL" id="JASCZI010183070">
    <property type="protein sequence ID" value="MED6189017.1"/>
    <property type="molecule type" value="Genomic_DNA"/>
</dbReference>
<reference evidence="2 3" key="1">
    <citation type="journal article" date="2023" name="Plants (Basel)">
        <title>Bridging the Gap: Combining Genomics and Transcriptomics Approaches to Understand Stylosanthes scabra, an Orphan Legume from the Brazilian Caatinga.</title>
        <authorList>
            <person name="Ferreira-Neto J.R.C."/>
            <person name="da Silva M.D."/>
            <person name="Binneck E."/>
            <person name="de Melo N.F."/>
            <person name="da Silva R.H."/>
            <person name="de Melo A.L.T.M."/>
            <person name="Pandolfi V."/>
            <person name="Bustamante F.O."/>
            <person name="Brasileiro-Vidal A.C."/>
            <person name="Benko-Iseppon A.M."/>
        </authorList>
    </citation>
    <scope>NUCLEOTIDE SEQUENCE [LARGE SCALE GENOMIC DNA]</scope>
    <source>
        <tissue evidence="2">Leaves</tissue>
    </source>
</reference>
<feature type="non-terminal residue" evidence="2">
    <location>
        <position position="102"/>
    </location>
</feature>
<proteinExistence type="predicted"/>
<feature type="compositionally biased region" description="Acidic residues" evidence="1">
    <location>
        <begin position="1"/>
        <end position="13"/>
    </location>
</feature>
<keyword evidence="3" id="KW-1185">Reference proteome</keyword>
<evidence type="ECO:0000256" key="1">
    <source>
        <dbReference type="SAM" id="MobiDB-lite"/>
    </source>
</evidence>
<dbReference type="Proteomes" id="UP001341840">
    <property type="component" value="Unassembled WGS sequence"/>
</dbReference>
<feature type="region of interest" description="Disordered" evidence="1">
    <location>
        <begin position="1"/>
        <end position="34"/>
    </location>
</feature>
<comment type="caution">
    <text evidence="2">The sequence shown here is derived from an EMBL/GenBank/DDBJ whole genome shotgun (WGS) entry which is preliminary data.</text>
</comment>
<evidence type="ECO:0000313" key="2">
    <source>
        <dbReference type="EMBL" id="MED6189017.1"/>
    </source>
</evidence>
<gene>
    <name evidence="2" type="ORF">PIB30_091474</name>
</gene>
<evidence type="ECO:0000313" key="3">
    <source>
        <dbReference type="Proteomes" id="UP001341840"/>
    </source>
</evidence>
<organism evidence="2 3">
    <name type="scientific">Stylosanthes scabra</name>
    <dbReference type="NCBI Taxonomy" id="79078"/>
    <lineage>
        <taxon>Eukaryota</taxon>
        <taxon>Viridiplantae</taxon>
        <taxon>Streptophyta</taxon>
        <taxon>Embryophyta</taxon>
        <taxon>Tracheophyta</taxon>
        <taxon>Spermatophyta</taxon>
        <taxon>Magnoliopsida</taxon>
        <taxon>eudicotyledons</taxon>
        <taxon>Gunneridae</taxon>
        <taxon>Pentapetalae</taxon>
        <taxon>rosids</taxon>
        <taxon>fabids</taxon>
        <taxon>Fabales</taxon>
        <taxon>Fabaceae</taxon>
        <taxon>Papilionoideae</taxon>
        <taxon>50 kb inversion clade</taxon>
        <taxon>dalbergioids sensu lato</taxon>
        <taxon>Dalbergieae</taxon>
        <taxon>Pterocarpus clade</taxon>
        <taxon>Stylosanthes</taxon>
    </lineage>
</organism>
<accession>A0ABU6WSY4</accession>
<sequence length="102" mass="11343">MTAVDNTEDELEDLSEHQHQVARGETTSTEFTPEQRGAILALISRQEVNHIHSVNQISAKASHSPHQGRTVHILHFKSSIKAHNVCTPKHKPWIIDTGATAH</sequence>
<protein>
    <submittedName>
        <fullName evidence="2">Uncharacterized protein</fullName>
    </submittedName>
</protein>